<dbReference type="Proteomes" id="UP000297258">
    <property type="component" value="Unassembled WGS sequence"/>
</dbReference>
<evidence type="ECO:0000259" key="2">
    <source>
        <dbReference type="PROSITE" id="PS51724"/>
    </source>
</evidence>
<accession>A0A4Y9SXP5</accession>
<feature type="domain" description="SPOR" evidence="2">
    <location>
        <begin position="129"/>
        <end position="207"/>
    </location>
</feature>
<dbReference type="AlphaFoldDB" id="A0A4Y9SXP5"/>
<evidence type="ECO:0000313" key="4">
    <source>
        <dbReference type="Proteomes" id="UP000297258"/>
    </source>
</evidence>
<dbReference type="OrthoDB" id="5298866at2"/>
<dbReference type="InterPro" id="IPR007730">
    <property type="entry name" value="SPOR-like_dom"/>
</dbReference>
<comment type="caution">
    <text evidence="3">The sequence shown here is derived from an EMBL/GenBank/DDBJ whole genome shotgun (WGS) entry which is preliminary data.</text>
</comment>
<dbReference type="RefSeq" id="WP_135190995.1">
    <property type="nucleotide sequence ID" value="NZ_SPUM01000117.1"/>
</dbReference>
<evidence type="ECO:0000256" key="1">
    <source>
        <dbReference type="SAM" id="MobiDB-lite"/>
    </source>
</evidence>
<dbReference type="Pfam" id="PF05036">
    <property type="entry name" value="SPOR"/>
    <property type="match status" value="1"/>
</dbReference>
<sequence>MLKFVFWSLLGLNAILFAYAQGYLGTVNGNEHEPARMKNQLAADKFKLLSASEAQLAAGAQEAQTASTPEPAPAATEPAPAAPGPARPAVALVACTEVGSFTLDESRRFERRLARLNLGEHQTRRGVPAQDVTSYLVYVPPQGSKEAAERKTAELRALGVENSFILSVDSPFKWGISLGVFKSEASAQTMLATLTKQGVRDARVAPRGPMSTHFVYQFRDIDAGTRGKIAALADSFDAAEVKACR</sequence>
<keyword evidence="4" id="KW-1185">Reference proteome</keyword>
<feature type="region of interest" description="Disordered" evidence="1">
    <location>
        <begin position="58"/>
        <end position="86"/>
    </location>
</feature>
<dbReference type="PROSITE" id="PS51724">
    <property type="entry name" value="SPOR"/>
    <property type="match status" value="1"/>
</dbReference>
<organism evidence="3 4">
    <name type="scientific">Massilia horti</name>
    <dbReference type="NCBI Taxonomy" id="2562153"/>
    <lineage>
        <taxon>Bacteria</taxon>
        <taxon>Pseudomonadati</taxon>
        <taxon>Pseudomonadota</taxon>
        <taxon>Betaproteobacteria</taxon>
        <taxon>Burkholderiales</taxon>
        <taxon>Oxalobacteraceae</taxon>
        <taxon>Telluria group</taxon>
        <taxon>Massilia</taxon>
    </lineage>
</organism>
<reference evidence="3 4" key="1">
    <citation type="submission" date="2019-03" db="EMBL/GenBank/DDBJ databases">
        <title>Draft genome of Massilia hortus sp. nov., a novel bacterial species of the Oxalobacteraceae family.</title>
        <authorList>
            <person name="Peta V."/>
            <person name="Raths R."/>
            <person name="Bucking H."/>
        </authorList>
    </citation>
    <scope>NUCLEOTIDE SEQUENCE [LARGE SCALE GENOMIC DNA]</scope>
    <source>
        <strain evidence="3 4">ONC3</strain>
    </source>
</reference>
<dbReference type="EMBL" id="SPUM01000117">
    <property type="protein sequence ID" value="TFW29984.1"/>
    <property type="molecule type" value="Genomic_DNA"/>
</dbReference>
<dbReference type="GO" id="GO:0042834">
    <property type="term" value="F:peptidoglycan binding"/>
    <property type="evidence" value="ECO:0007669"/>
    <property type="project" value="InterPro"/>
</dbReference>
<gene>
    <name evidence="3" type="ORF">E4O92_17790</name>
</gene>
<name>A0A4Y9SXP5_9BURK</name>
<protein>
    <submittedName>
        <fullName evidence="3">SPOR domain-containing protein</fullName>
    </submittedName>
</protein>
<proteinExistence type="predicted"/>
<feature type="compositionally biased region" description="Low complexity" evidence="1">
    <location>
        <begin position="58"/>
        <end position="79"/>
    </location>
</feature>
<evidence type="ECO:0000313" key="3">
    <source>
        <dbReference type="EMBL" id="TFW29984.1"/>
    </source>
</evidence>